<dbReference type="SUPFAM" id="SSF64076">
    <property type="entry name" value="MTH938-like"/>
    <property type="match status" value="1"/>
</dbReference>
<organism evidence="1 2">
    <name type="scientific">Neisseria animalis</name>
    <dbReference type="NCBI Taxonomy" id="492"/>
    <lineage>
        <taxon>Bacteria</taxon>
        <taxon>Pseudomonadati</taxon>
        <taxon>Pseudomonadota</taxon>
        <taxon>Betaproteobacteria</taxon>
        <taxon>Neisseriales</taxon>
        <taxon>Neisseriaceae</taxon>
        <taxon>Neisseria</taxon>
    </lineage>
</organism>
<dbReference type="KEGG" id="naq:D0T90_10105"/>
<dbReference type="RefSeq" id="WP_123796002.1">
    <property type="nucleotide sequence ID" value="NZ_CP031699.1"/>
</dbReference>
<dbReference type="PANTHER" id="PTHR21192:SF2">
    <property type="entry name" value="NADH DEHYDROGENASE [UBIQUINONE] 1 ALPHA SUBCOMPLEX ASSEMBLY FACTOR 3"/>
    <property type="match status" value="1"/>
</dbReference>
<proteinExistence type="predicted"/>
<evidence type="ECO:0000313" key="2">
    <source>
        <dbReference type="Proteomes" id="UP000325536"/>
    </source>
</evidence>
<dbReference type="Gene3D" id="3.40.1230.10">
    <property type="entry name" value="MTH938-like"/>
    <property type="match status" value="1"/>
</dbReference>
<dbReference type="OrthoDB" id="9800373at2"/>
<name>A0A5P3MT81_NEIAN</name>
<dbReference type="Proteomes" id="UP000325536">
    <property type="component" value="Chromosome"/>
</dbReference>
<gene>
    <name evidence="1" type="ORF">D0T90_10105</name>
</gene>
<reference evidence="1 2" key="1">
    <citation type="submission" date="2018-08" db="EMBL/GenBank/DDBJ databases">
        <title>Neisseria animalis ATCC 49930 complete genome.</title>
        <authorList>
            <person name="Veseli I.A."/>
            <person name="Mascarenhas dos Santos A.C."/>
            <person name="Buttler R."/>
            <person name="Pombert J.-F."/>
        </authorList>
    </citation>
    <scope>NUCLEOTIDE SEQUENCE [LARGE SCALE GENOMIC DNA]</scope>
    <source>
        <strain evidence="1 2">ATCC 49930</strain>
    </source>
</reference>
<sequence>MLIQENTAAGADEAAVYRPGRIEIGRQLYTQAVALCHGKTVKITQQKPSDLVAADFLQTAEGQEKPELIIVGTGEKQQFLHPKVAADLAAQGIGLECMNTAAACRTLLLLKGEGRSVWAWLWP</sequence>
<dbReference type="Pfam" id="PF04430">
    <property type="entry name" value="DUF498"/>
    <property type="match status" value="1"/>
</dbReference>
<keyword evidence="2" id="KW-1185">Reference proteome</keyword>
<dbReference type="EMBL" id="CP031699">
    <property type="protein sequence ID" value="QEY24774.1"/>
    <property type="molecule type" value="Genomic_DNA"/>
</dbReference>
<evidence type="ECO:0000313" key="1">
    <source>
        <dbReference type="EMBL" id="QEY24774.1"/>
    </source>
</evidence>
<dbReference type="AlphaFoldDB" id="A0A5P3MT81"/>
<dbReference type="PANTHER" id="PTHR21192">
    <property type="entry name" value="NUCLEAR PROTEIN E3-3"/>
    <property type="match status" value="1"/>
</dbReference>
<protein>
    <submittedName>
        <fullName evidence="1">Rod shape-determining protein RodA</fullName>
    </submittedName>
</protein>
<dbReference type="InterPro" id="IPR036748">
    <property type="entry name" value="MTH938-like_sf"/>
</dbReference>
<dbReference type="InterPro" id="IPR007523">
    <property type="entry name" value="NDUFAF3/AAMDC"/>
</dbReference>
<accession>A0A5P3MT81</accession>